<dbReference type="InterPro" id="IPR013324">
    <property type="entry name" value="RNA_pol_sigma_r3/r4-like"/>
</dbReference>
<evidence type="ECO:0000256" key="4">
    <source>
        <dbReference type="ARBA" id="ARBA00023163"/>
    </source>
</evidence>
<dbReference type="InterPro" id="IPR013325">
    <property type="entry name" value="RNA_pol_sigma_r2"/>
</dbReference>
<dbReference type="GO" id="GO:0016987">
    <property type="term" value="F:sigma factor activity"/>
    <property type="evidence" value="ECO:0007669"/>
    <property type="project" value="UniProtKB-KW"/>
</dbReference>
<feature type="domain" description="RNA polymerase sigma factor 70 region 4 type 2" evidence="7">
    <location>
        <begin position="155"/>
        <end position="204"/>
    </location>
</feature>
<keyword evidence="4" id="KW-0804">Transcription</keyword>
<dbReference type="Pfam" id="PF04542">
    <property type="entry name" value="Sigma70_r2"/>
    <property type="match status" value="1"/>
</dbReference>
<comment type="similarity">
    <text evidence="1">Belongs to the sigma-70 factor family. ECF subfamily.</text>
</comment>
<dbReference type="Proteomes" id="UP000655287">
    <property type="component" value="Unassembled WGS sequence"/>
</dbReference>
<evidence type="ECO:0000256" key="5">
    <source>
        <dbReference type="SAM" id="MobiDB-lite"/>
    </source>
</evidence>
<dbReference type="GO" id="GO:0006352">
    <property type="term" value="P:DNA-templated transcription initiation"/>
    <property type="evidence" value="ECO:0007669"/>
    <property type="project" value="InterPro"/>
</dbReference>
<dbReference type="NCBIfam" id="TIGR02937">
    <property type="entry name" value="sigma70-ECF"/>
    <property type="match status" value="1"/>
</dbReference>
<evidence type="ECO:0000256" key="2">
    <source>
        <dbReference type="ARBA" id="ARBA00023015"/>
    </source>
</evidence>
<sequence length="222" mass="24096">MSGDKEVTAATERGGPREAADDEETMVTQARDPAVGDAYLVRLSQAEPESFGAVFDAYGAEIHRYVAQRLGVDQAEDVVAETFLIAFRKRDGYDPARAGVRAWLYGIATKLVGRHRRSEMRALRALGRCAPERDTDGHDERVATQVSAQSLRPDLARAVGSLNRGDRDVLLLLALGGLSHQEIADALGIPYGTVGSRLNRARRKVRAVLGETDPMDGGSDHE</sequence>
<dbReference type="Gene3D" id="1.10.1740.10">
    <property type="match status" value="1"/>
</dbReference>
<dbReference type="GO" id="GO:0000428">
    <property type="term" value="C:DNA-directed RNA polymerase complex"/>
    <property type="evidence" value="ECO:0007669"/>
    <property type="project" value="UniProtKB-KW"/>
</dbReference>
<dbReference type="InterPro" id="IPR013249">
    <property type="entry name" value="RNA_pol_sigma70_r4_t2"/>
</dbReference>
<organism evidence="8 9">
    <name type="scientific">Sphaerisporangium rufum</name>
    <dbReference type="NCBI Taxonomy" id="1381558"/>
    <lineage>
        <taxon>Bacteria</taxon>
        <taxon>Bacillati</taxon>
        <taxon>Actinomycetota</taxon>
        <taxon>Actinomycetes</taxon>
        <taxon>Streptosporangiales</taxon>
        <taxon>Streptosporangiaceae</taxon>
        <taxon>Sphaerisporangium</taxon>
    </lineage>
</organism>
<dbReference type="AlphaFoldDB" id="A0A919V411"/>
<feature type="region of interest" description="Disordered" evidence="5">
    <location>
        <begin position="1"/>
        <end position="25"/>
    </location>
</feature>
<dbReference type="Pfam" id="PF08281">
    <property type="entry name" value="Sigma70_r4_2"/>
    <property type="match status" value="1"/>
</dbReference>
<comment type="caution">
    <text evidence="8">The sequence shown here is derived from an EMBL/GenBank/DDBJ whole genome shotgun (WGS) entry which is preliminary data.</text>
</comment>
<dbReference type="EMBL" id="BOOU01000077">
    <property type="protein sequence ID" value="GII80683.1"/>
    <property type="molecule type" value="Genomic_DNA"/>
</dbReference>
<dbReference type="InterPro" id="IPR039425">
    <property type="entry name" value="RNA_pol_sigma-70-like"/>
</dbReference>
<feature type="domain" description="RNA polymerase sigma-70 region 2" evidence="6">
    <location>
        <begin position="55"/>
        <end position="121"/>
    </location>
</feature>
<name>A0A919V411_9ACTN</name>
<dbReference type="SUPFAM" id="SSF88946">
    <property type="entry name" value="Sigma2 domain of RNA polymerase sigma factors"/>
    <property type="match status" value="1"/>
</dbReference>
<reference evidence="8" key="1">
    <citation type="submission" date="2021-01" db="EMBL/GenBank/DDBJ databases">
        <title>Whole genome shotgun sequence of Sphaerisporangium rufum NBRC 109079.</title>
        <authorList>
            <person name="Komaki H."/>
            <person name="Tamura T."/>
        </authorList>
    </citation>
    <scope>NUCLEOTIDE SEQUENCE</scope>
    <source>
        <strain evidence="8">NBRC 109079</strain>
    </source>
</reference>
<evidence type="ECO:0000256" key="1">
    <source>
        <dbReference type="ARBA" id="ARBA00010641"/>
    </source>
</evidence>
<dbReference type="Gene3D" id="1.10.10.10">
    <property type="entry name" value="Winged helix-like DNA-binding domain superfamily/Winged helix DNA-binding domain"/>
    <property type="match status" value="1"/>
</dbReference>
<evidence type="ECO:0000259" key="7">
    <source>
        <dbReference type="Pfam" id="PF08281"/>
    </source>
</evidence>
<dbReference type="InterPro" id="IPR036388">
    <property type="entry name" value="WH-like_DNA-bd_sf"/>
</dbReference>
<dbReference type="InterPro" id="IPR014284">
    <property type="entry name" value="RNA_pol_sigma-70_dom"/>
</dbReference>
<keyword evidence="2" id="KW-0805">Transcription regulation</keyword>
<dbReference type="SUPFAM" id="SSF88659">
    <property type="entry name" value="Sigma3 and sigma4 domains of RNA polymerase sigma factors"/>
    <property type="match status" value="1"/>
</dbReference>
<dbReference type="InterPro" id="IPR007627">
    <property type="entry name" value="RNA_pol_sigma70_r2"/>
</dbReference>
<protein>
    <submittedName>
        <fullName evidence="8">DNA-directed RNA polymerase sigma-70 factor</fullName>
    </submittedName>
</protein>
<evidence type="ECO:0000313" key="9">
    <source>
        <dbReference type="Proteomes" id="UP000655287"/>
    </source>
</evidence>
<dbReference type="PANTHER" id="PTHR43133">
    <property type="entry name" value="RNA POLYMERASE ECF-TYPE SIGMA FACTO"/>
    <property type="match status" value="1"/>
</dbReference>
<proteinExistence type="inferred from homology"/>
<keyword evidence="8" id="KW-0240">DNA-directed RNA polymerase</keyword>
<evidence type="ECO:0000313" key="8">
    <source>
        <dbReference type="EMBL" id="GII80683.1"/>
    </source>
</evidence>
<keyword evidence="3" id="KW-0731">Sigma factor</keyword>
<evidence type="ECO:0000256" key="3">
    <source>
        <dbReference type="ARBA" id="ARBA00023082"/>
    </source>
</evidence>
<dbReference type="GO" id="GO:0003677">
    <property type="term" value="F:DNA binding"/>
    <property type="evidence" value="ECO:0007669"/>
    <property type="project" value="InterPro"/>
</dbReference>
<gene>
    <name evidence="8" type="primary">rpoE_30</name>
    <name evidence="8" type="ORF">Sru01_56650</name>
</gene>
<accession>A0A919V411</accession>
<evidence type="ECO:0000259" key="6">
    <source>
        <dbReference type="Pfam" id="PF04542"/>
    </source>
</evidence>
<dbReference type="PANTHER" id="PTHR43133:SF25">
    <property type="entry name" value="RNA POLYMERASE SIGMA FACTOR RFAY-RELATED"/>
    <property type="match status" value="1"/>
</dbReference>
<keyword evidence="9" id="KW-1185">Reference proteome</keyword>